<evidence type="ECO:0000313" key="3">
    <source>
        <dbReference type="Proteomes" id="UP000004756"/>
    </source>
</evidence>
<protein>
    <recommendedName>
        <fullName evidence="1">Suppressor of fused-like domain-containing protein</fullName>
    </recommendedName>
</protein>
<dbReference type="AlphaFoldDB" id="C0D418"/>
<name>C0D418_9FIRM</name>
<dbReference type="Pfam" id="PF05076">
    <property type="entry name" value="SUFU"/>
    <property type="match status" value="1"/>
</dbReference>
<dbReference type="HOGENOM" id="CLU_061544_0_0_9"/>
<proteinExistence type="predicted"/>
<dbReference type="InterPro" id="IPR020941">
    <property type="entry name" value="SUFU-like_domain"/>
</dbReference>
<dbReference type="Proteomes" id="UP000004756">
    <property type="component" value="Unassembled WGS sequence"/>
</dbReference>
<gene>
    <name evidence="2" type="ORF">CLOSTASPAR_04010</name>
</gene>
<evidence type="ECO:0000313" key="2">
    <source>
        <dbReference type="EMBL" id="EEG53930.1"/>
    </source>
</evidence>
<feature type="domain" description="Suppressor of fused-like" evidence="1">
    <location>
        <begin position="211"/>
        <end position="349"/>
    </location>
</feature>
<accession>C0D418</accession>
<sequence>MYHMNDTETLLEQWSPLCNMQAFVEANDSAVYFYLWIYPGTEMAEIRSCWVCNRRPAMEEMDYAAMDSGEAPRMPLEFVDHDPGGIELDWDRLSIVWFEEGDAAFLFEGGRMIAAIPGWAGEDFPGYSLFARGMGPFAWELKTALPALSLRADRSRAYWEAMEGDYFQELQGEQLAALEDYFGPHRQYFAIDGGQFPPRALVTGEKGGNRYAFTLGNGALSQPKIEQYFQEDSWKYRRFELGIAFPPGTDEGRARAMLSYVAAQAALPWREIGWLGHGHTIPCEAAPGYAAVLLLNPALCPVDRGPSYPDFMGEPVNLLWVMLLTAGEYEDVMEHGEEGILARKGREAAGWNLI</sequence>
<reference evidence="2 3" key="1">
    <citation type="submission" date="2009-01" db="EMBL/GenBank/DDBJ databases">
        <authorList>
            <person name="Fulton L."/>
            <person name="Clifton S."/>
            <person name="Fulton B."/>
            <person name="Xu J."/>
            <person name="Minx P."/>
            <person name="Pepin K.H."/>
            <person name="Johnson M."/>
            <person name="Bhonagiri V."/>
            <person name="Nash W.E."/>
            <person name="Mardis E.R."/>
            <person name="Wilson R.K."/>
        </authorList>
    </citation>
    <scope>NUCLEOTIDE SEQUENCE [LARGE SCALE GENOMIC DNA]</scope>
    <source>
        <strain evidence="2 3">DSM 15981</strain>
    </source>
</reference>
<dbReference type="EMBL" id="ACCJ01000322">
    <property type="protein sequence ID" value="EEG53930.1"/>
    <property type="molecule type" value="Genomic_DNA"/>
</dbReference>
<comment type="caution">
    <text evidence="2">The sequence shown here is derived from an EMBL/GenBank/DDBJ whole genome shotgun (WGS) entry which is preliminary data.</text>
</comment>
<evidence type="ECO:0000259" key="1">
    <source>
        <dbReference type="Pfam" id="PF05076"/>
    </source>
</evidence>
<organism evidence="2 3">
    <name type="scientific">[Clostridium] asparagiforme DSM 15981</name>
    <dbReference type="NCBI Taxonomy" id="518636"/>
    <lineage>
        <taxon>Bacteria</taxon>
        <taxon>Bacillati</taxon>
        <taxon>Bacillota</taxon>
        <taxon>Clostridia</taxon>
        <taxon>Lachnospirales</taxon>
        <taxon>Lachnospiraceae</taxon>
        <taxon>Enterocloster</taxon>
    </lineage>
</organism>
<keyword evidence="3" id="KW-1185">Reference proteome</keyword>
<reference evidence="2 3" key="2">
    <citation type="submission" date="2009-02" db="EMBL/GenBank/DDBJ databases">
        <title>Draft genome sequence of Clostridium asparagiforme (DSM 15981).</title>
        <authorList>
            <person name="Sudarsanam P."/>
            <person name="Ley R."/>
            <person name="Guruge J."/>
            <person name="Turnbaugh P.J."/>
            <person name="Mahowald M."/>
            <person name="Liep D."/>
            <person name="Gordon J."/>
        </authorList>
    </citation>
    <scope>NUCLEOTIDE SEQUENCE [LARGE SCALE GENOMIC DNA]</scope>
    <source>
        <strain evidence="2 3">DSM 15981</strain>
    </source>
</reference>